<keyword evidence="2" id="KW-0812">Transmembrane</keyword>
<name>D0LNR1_HALO1</name>
<dbReference type="HOGENOM" id="CLU_1784182_0_0_7"/>
<feature type="transmembrane region" description="Helical" evidence="2">
    <location>
        <begin position="70"/>
        <end position="89"/>
    </location>
</feature>
<feature type="compositionally biased region" description="Basic and acidic residues" evidence="1">
    <location>
        <begin position="134"/>
        <end position="145"/>
    </location>
</feature>
<evidence type="ECO:0000313" key="3">
    <source>
        <dbReference type="EMBL" id="ACY16966.1"/>
    </source>
</evidence>
<dbReference type="STRING" id="502025.Hoch_4473"/>
<evidence type="ECO:0000256" key="1">
    <source>
        <dbReference type="SAM" id="MobiDB-lite"/>
    </source>
</evidence>
<sequence>MNISSLRSIERMNFILGALLVAGAALWMTRADALGVLVGVALSCANFSVMRRMVQRWLRTAADRRGPQMLVLIPKMTGLMLAVFLAVFFLPVTGIGVLIGFSVFLGSIAIETVRFSLGMSERDDAAENPDQESEETRRQGETDGL</sequence>
<feature type="transmembrane region" description="Helical" evidence="2">
    <location>
        <begin position="34"/>
        <end position="50"/>
    </location>
</feature>
<evidence type="ECO:0000313" key="4">
    <source>
        <dbReference type="Proteomes" id="UP000001880"/>
    </source>
</evidence>
<feature type="region of interest" description="Disordered" evidence="1">
    <location>
        <begin position="121"/>
        <end position="145"/>
    </location>
</feature>
<reference evidence="3 4" key="1">
    <citation type="journal article" date="2010" name="Stand. Genomic Sci.">
        <title>Complete genome sequence of Haliangium ochraceum type strain (SMP-2).</title>
        <authorList>
            <consortium name="US DOE Joint Genome Institute (JGI-PGF)"/>
            <person name="Ivanova N."/>
            <person name="Daum C."/>
            <person name="Lang E."/>
            <person name="Abt B."/>
            <person name="Kopitz M."/>
            <person name="Saunders E."/>
            <person name="Lapidus A."/>
            <person name="Lucas S."/>
            <person name="Glavina Del Rio T."/>
            <person name="Nolan M."/>
            <person name="Tice H."/>
            <person name="Copeland A."/>
            <person name="Cheng J.F."/>
            <person name="Chen F."/>
            <person name="Bruce D."/>
            <person name="Goodwin L."/>
            <person name="Pitluck S."/>
            <person name="Mavromatis K."/>
            <person name="Pati A."/>
            <person name="Mikhailova N."/>
            <person name="Chen A."/>
            <person name="Palaniappan K."/>
            <person name="Land M."/>
            <person name="Hauser L."/>
            <person name="Chang Y.J."/>
            <person name="Jeffries C.D."/>
            <person name="Detter J.C."/>
            <person name="Brettin T."/>
            <person name="Rohde M."/>
            <person name="Goker M."/>
            <person name="Bristow J."/>
            <person name="Markowitz V."/>
            <person name="Eisen J.A."/>
            <person name="Hugenholtz P."/>
            <person name="Kyrpides N.C."/>
            <person name="Klenk H.P."/>
        </authorList>
    </citation>
    <scope>NUCLEOTIDE SEQUENCE [LARGE SCALE GENOMIC DNA]</scope>
    <source>
        <strain evidence="4">DSM 14365 / CIP 107738 / JCM 11303 / AJ 13395 / SMP-2</strain>
    </source>
</reference>
<evidence type="ECO:0000256" key="2">
    <source>
        <dbReference type="SAM" id="Phobius"/>
    </source>
</evidence>
<feature type="transmembrane region" description="Helical" evidence="2">
    <location>
        <begin position="95"/>
        <end position="113"/>
    </location>
</feature>
<keyword evidence="2" id="KW-0472">Membrane</keyword>
<dbReference type="AlphaFoldDB" id="D0LNR1"/>
<dbReference type="EMBL" id="CP001804">
    <property type="protein sequence ID" value="ACY16966.1"/>
    <property type="molecule type" value="Genomic_DNA"/>
</dbReference>
<feature type="transmembrane region" description="Helical" evidence="2">
    <location>
        <begin position="12"/>
        <end position="28"/>
    </location>
</feature>
<keyword evidence="2" id="KW-1133">Transmembrane helix</keyword>
<dbReference type="Proteomes" id="UP000001880">
    <property type="component" value="Chromosome"/>
</dbReference>
<gene>
    <name evidence="3" type="ordered locus">Hoch_4473</name>
</gene>
<accession>D0LNR1</accession>
<proteinExistence type="predicted"/>
<keyword evidence="4" id="KW-1185">Reference proteome</keyword>
<dbReference type="KEGG" id="hoh:Hoch_4473"/>
<protein>
    <submittedName>
        <fullName evidence="3">ATP synthase I</fullName>
    </submittedName>
</protein>
<organism evidence="3 4">
    <name type="scientific">Haliangium ochraceum (strain DSM 14365 / JCM 11303 / SMP-2)</name>
    <dbReference type="NCBI Taxonomy" id="502025"/>
    <lineage>
        <taxon>Bacteria</taxon>
        <taxon>Pseudomonadati</taxon>
        <taxon>Myxococcota</taxon>
        <taxon>Polyangia</taxon>
        <taxon>Haliangiales</taxon>
        <taxon>Kofleriaceae</taxon>
        <taxon>Haliangium</taxon>
    </lineage>
</organism>